<accession>A0A179T3T0</accession>
<dbReference type="OrthoDB" id="2989999at2"/>
<evidence type="ECO:0000313" key="1">
    <source>
        <dbReference type="EMBL" id="OAS88786.1"/>
    </source>
</evidence>
<comment type="caution">
    <text evidence="1">The sequence shown here is derived from an EMBL/GenBank/DDBJ whole genome shotgun (WGS) entry which is preliminary data.</text>
</comment>
<dbReference type="AlphaFoldDB" id="A0A179T3T0"/>
<keyword evidence="2" id="KW-1185">Reference proteome</keyword>
<sequence>MDEYFAYDPRLKINLPRLNKNWDMYSVSIQNRILTDWEKIRGGIPDRIAELEDEINLKQHALNHEENFKRSCQLNEEISELASIINDLWIWFRLTQNISSTKIHS</sequence>
<dbReference type="EMBL" id="LWSG01000002">
    <property type="protein sequence ID" value="OAS88786.1"/>
    <property type="molecule type" value="Genomic_DNA"/>
</dbReference>
<name>A0A179T3T0_9BACI</name>
<evidence type="ECO:0008006" key="3">
    <source>
        <dbReference type="Google" id="ProtNLM"/>
    </source>
</evidence>
<organism evidence="1 2">
    <name type="scientific">Metabacillus litoralis</name>
    <dbReference type="NCBI Taxonomy" id="152268"/>
    <lineage>
        <taxon>Bacteria</taxon>
        <taxon>Bacillati</taxon>
        <taxon>Bacillota</taxon>
        <taxon>Bacilli</taxon>
        <taxon>Bacillales</taxon>
        <taxon>Bacillaceae</taxon>
        <taxon>Metabacillus</taxon>
    </lineage>
</organism>
<reference evidence="2" key="1">
    <citation type="submission" date="2016-04" db="EMBL/GenBank/DDBJ databases">
        <authorList>
            <person name="Lyu Z."/>
            <person name="Lyu W."/>
        </authorList>
    </citation>
    <scope>NUCLEOTIDE SEQUENCE [LARGE SCALE GENOMIC DNA]</scope>
    <source>
        <strain evidence="2">C44</strain>
    </source>
</reference>
<evidence type="ECO:0000313" key="2">
    <source>
        <dbReference type="Proteomes" id="UP000078534"/>
    </source>
</evidence>
<dbReference type="Proteomes" id="UP000078534">
    <property type="component" value="Unassembled WGS sequence"/>
</dbReference>
<protein>
    <recommendedName>
        <fullName evidence="3">Radical SAM protein</fullName>
    </recommendedName>
</protein>
<gene>
    <name evidence="1" type="ORF">A6K24_15155</name>
</gene>
<dbReference type="RefSeq" id="WP_066326742.1">
    <property type="nucleotide sequence ID" value="NZ_LWSG01000002.1"/>
</dbReference>
<dbReference type="STRING" id="152268.A6K24_15155"/>
<proteinExistence type="predicted"/>